<dbReference type="EMBL" id="JAQQDB010000085">
    <property type="protein sequence ID" value="MFM0523264.1"/>
    <property type="molecule type" value="Genomic_DNA"/>
</dbReference>
<gene>
    <name evidence="1" type="ORF">PQR08_38230</name>
</gene>
<sequence length="82" mass="9256">KRLKPHSLSSAHTYRLLVFKEHIARHSLPQLPSCVAASAAEKRDYEESFSPCQQYFLAFASKSADFGGRLFRSTARRLATRG</sequence>
<feature type="non-terminal residue" evidence="1">
    <location>
        <position position="1"/>
    </location>
</feature>
<evidence type="ECO:0000313" key="2">
    <source>
        <dbReference type="Proteomes" id="UP001629462"/>
    </source>
</evidence>
<accession>A0ABW9CXI5</accession>
<evidence type="ECO:0000313" key="1">
    <source>
        <dbReference type="EMBL" id="MFM0523264.1"/>
    </source>
</evidence>
<name>A0ABW9CXI5_9BURK</name>
<protein>
    <submittedName>
        <fullName evidence="1">Uncharacterized protein</fullName>
    </submittedName>
</protein>
<dbReference type="Proteomes" id="UP001629462">
    <property type="component" value="Unassembled WGS sequence"/>
</dbReference>
<organism evidence="1 2">
    <name type="scientific">Caballeronia jiangsuensis</name>
    <dbReference type="NCBI Taxonomy" id="1458357"/>
    <lineage>
        <taxon>Bacteria</taxon>
        <taxon>Pseudomonadati</taxon>
        <taxon>Pseudomonadota</taxon>
        <taxon>Betaproteobacteria</taxon>
        <taxon>Burkholderiales</taxon>
        <taxon>Burkholderiaceae</taxon>
        <taxon>Caballeronia</taxon>
    </lineage>
</organism>
<reference evidence="1 2" key="1">
    <citation type="journal article" date="2024" name="Chem. Sci.">
        <title>Discovery of megapolipeptins by genome mining of a Burkholderiales bacteria collection.</title>
        <authorList>
            <person name="Paulo B.S."/>
            <person name="Recchia M.J.J."/>
            <person name="Lee S."/>
            <person name="Fergusson C.H."/>
            <person name="Romanowski S.B."/>
            <person name="Hernandez A."/>
            <person name="Krull N."/>
            <person name="Liu D.Y."/>
            <person name="Cavanagh H."/>
            <person name="Bos A."/>
            <person name="Gray C.A."/>
            <person name="Murphy B.T."/>
            <person name="Linington R.G."/>
            <person name="Eustaquio A.S."/>
        </authorList>
    </citation>
    <scope>NUCLEOTIDE SEQUENCE [LARGE SCALE GENOMIC DNA]</scope>
    <source>
        <strain evidence="1 2">RL17-374-BIF-D</strain>
    </source>
</reference>
<dbReference type="RefSeq" id="WP_408164428.1">
    <property type="nucleotide sequence ID" value="NZ_JAQQDB010000085.1"/>
</dbReference>
<keyword evidence="2" id="KW-1185">Reference proteome</keyword>
<comment type="caution">
    <text evidence="1">The sequence shown here is derived from an EMBL/GenBank/DDBJ whole genome shotgun (WGS) entry which is preliminary data.</text>
</comment>
<proteinExistence type="predicted"/>